<dbReference type="Proteomes" id="UP000642876">
    <property type="component" value="Unassembled WGS sequence"/>
</dbReference>
<evidence type="ECO:0000256" key="1">
    <source>
        <dbReference type="ARBA" id="ARBA00004651"/>
    </source>
</evidence>
<dbReference type="CDD" id="cd01610">
    <property type="entry name" value="PAP2_like"/>
    <property type="match status" value="1"/>
</dbReference>
<evidence type="ECO:0000313" key="8">
    <source>
        <dbReference type="EMBL" id="MBC3178199.1"/>
    </source>
</evidence>
<keyword evidence="11" id="KW-1185">Reference proteome</keyword>
<keyword evidence="3" id="KW-0812">Transmembrane</keyword>
<reference evidence="10 11" key="1">
    <citation type="submission" date="2020-08" db="EMBL/GenBank/DDBJ databases">
        <title>novel species in genus Corynebacterium.</title>
        <authorList>
            <person name="Zhang G."/>
        </authorList>
    </citation>
    <scope>NUCLEOTIDE SEQUENCE [LARGE SCALE GENOMIC DNA]</scope>
    <source>
        <strain evidence="9">Zg-917</strain>
        <strain evidence="10 11">zg-917</strain>
    </source>
</reference>
<dbReference type="InterPro" id="IPR036938">
    <property type="entry name" value="PAP2/HPO_sf"/>
</dbReference>
<evidence type="ECO:0000313" key="9">
    <source>
        <dbReference type="EMBL" id="QNP90094.1"/>
    </source>
</evidence>
<accession>A0A7H0JYH8</accession>
<keyword evidence="6" id="KW-0472">Membrane</keyword>
<dbReference type="EMBL" id="CP061032">
    <property type="protein sequence ID" value="QNP90094.1"/>
    <property type="molecule type" value="Genomic_DNA"/>
</dbReference>
<evidence type="ECO:0000256" key="2">
    <source>
        <dbReference type="ARBA" id="ARBA00022475"/>
    </source>
</evidence>
<dbReference type="Proteomes" id="UP000516235">
    <property type="component" value="Chromosome"/>
</dbReference>
<dbReference type="PANTHER" id="PTHR14969">
    <property type="entry name" value="SPHINGOSINE-1-PHOSPHATE PHOSPHOHYDROLASE"/>
    <property type="match status" value="1"/>
</dbReference>
<name>A0A7H0JYH8_9CORY</name>
<dbReference type="GO" id="GO:0016787">
    <property type="term" value="F:hydrolase activity"/>
    <property type="evidence" value="ECO:0007669"/>
    <property type="project" value="UniProtKB-KW"/>
</dbReference>
<dbReference type="Gene3D" id="1.20.144.10">
    <property type="entry name" value="Phosphatidic acid phosphatase type 2/haloperoxidase"/>
    <property type="match status" value="1"/>
</dbReference>
<evidence type="ECO:0000256" key="5">
    <source>
        <dbReference type="ARBA" id="ARBA00022989"/>
    </source>
</evidence>
<proteinExistence type="predicted"/>
<dbReference type="SMART" id="SM00014">
    <property type="entry name" value="acidPPc"/>
    <property type="match status" value="1"/>
</dbReference>
<sequence length="166" mass="17460">MPSKETDLLVAIQDALYTPTTAKIARGLSHFGEHDLGWLGVAAAGAVVDKQRRSKWVALGVGTFAAHAATVVLKRIVRRPRPNDPRVKIGVKTPSQLSFPSSHAANTGAAAAHLANITGSKAPWLLVPVMMLSRNVLGVHYPTDTLAGALLGAGCAKAVMEAEKRI</sequence>
<evidence type="ECO:0000259" key="7">
    <source>
        <dbReference type="SMART" id="SM00014"/>
    </source>
</evidence>
<comment type="subcellular location">
    <subcellularLocation>
        <location evidence="1">Cell membrane</location>
        <topology evidence="1">Multi-pass membrane protein</topology>
    </subcellularLocation>
</comment>
<evidence type="ECO:0000313" key="10">
    <source>
        <dbReference type="Proteomes" id="UP000516235"/>
    </source>
</evidence>
<feature type="domain" description="Phosphatidic acid phosphatase type 2/haloperoxidase" evidence="7">
    <location>
        <begin position="56"/>
        <end position="160"/>
    </location>
</feature>
<keyword evidence="4" id="KW-0378">Hydrolase</keyword>
<dbReference type="AlphaFoldDB" id="A0A7H0JYH8"/>
<organism evidence="9 10">
    <name type="scientific">Corynebacterium lujinxingii</name>
    <dbReference type="NCBI Taxonomy" id="2763010"/>
    <lineage>
        <taxon>Bacteria</taxon>
        <taxon>Bacillati</taxon>
        <taxon>Actinomycetota</taxon>
        <taxon>Actinomycetes</taxon>
        <taxon>Mycobacteriales</taxon>
        <taxon>Corynebacteriaceae</taxon>
        <taxon>Corynebacterium</taxon>
    </lineage>
</organism>
<dbReference type="GO" id="GO:0005886">
    <property type="term" value="C:plasma membrane"/>
    <property type="evidence" value="ECO:0007669"/>
    <property type="project" value="UniProtKB-SubCell"/>
</dbReference>
<evidence type="ECO:0000256" key="4">
    <source>
        <dbReference type="ARBA" id="ARBA00022801"/>
    </source>
</evidence>
<protein>
    <submittedName>
        <fullName evidence="9">Phosphatase PAP2 family protein</fullName>
    </submittedName>
</protein>
<keyword evidence="5" id="KW-1133">Transmembrane helix</keyword>
<gene>
    <name evidence="8" type="ORF">H7348_02535</name>
    <name evidence="9" type="ORF">IAU68_10660</name>
</gene>
<evidence type="ECO:0000313" key="11">
    <source>
        <dbReference type="Proteomes" id="UP000642876"/>
    </source>
</evidence>
<evidence type="ECO:0000256" key="3">
    <source>
        <dbReference type="ARBA" id="ARBA00022692"/>
    </source>
</evidence>
<evidence type="ECO:0000256" key="6">
    <source>
        <dbReference type="ARBA" id="ARBA00023136"/>
    </source>
</evidence>
<dbReference type="SUPFAM" id="SSF48317">
    <property type="entry name" value="Acid phosphatase/Vanadium-dependent haloperoxidase"/>
    <property type="match status" value="1"/>
</dbReference>
<dbReference type="Pfam" id="PF01569">
    <property type="entry name" value="PAP2"/>
    <property type="match status" value="1"/>
</dbReference>
<dbReference type="InterPro" id="IPR000326">
    <property type="entry name" value="PAP2/HPO"/>
</dbReference>
<dbReference type="EMBL" id="JACMYE010000002">
    <property type="protein sequence ID" value="MBC3178199.1"/>
    <property type="molecule type" value="Genomic_DNA"/>
</dbReference>
<dbReference type="KEGG" id="cluj:IAU68_10660"/>
<dbReference type="PANTHER" id="PTHR14969:SF62">
    <property type="entry name" value="DECAPRENYLPHOSPHORYL-5-PHOSPHORIBOSE PHOSPHATASE RV3807C-RELATED"/>
    <property type="match status" value="1"/>
</dbReference>
<keyword evidence="2" id="KW-1003">Cell membrane</keyword>
<dbReference type="RefSeq" id="WP_171193859.1">
    <property type="nucleotide sequence ID" value="NZ_CP061032.1"/>
</dbReference>